<keyword evidence="3" id="KW-0805">Transcription regulation</keyword>
<dbReference type="PANTHER" id="PTHR47540">
    <property type="entry name" value="THIAMINE REPRESSIBLE GENES REGULATORY PROTEIN THI5"/>
    <property type="match status" value="1"/>
</dbReference>
<dbReference type="GO" id="GO:0000981">
    <property type="term" value="F:DNA-binding transcription factor activity, RNA polymerase II-specific"/>
    <property type="evidence" value="ECO:0007669"/>
    <property type="project" value="InterPro"/>
</dbReference>
<dbReference type="GO" id="GO:0043565">
    <property type="term" value="F:sequence-specific DNA binding"/>
    <property type="evidence" value="ECO:0007669"/>
    <property type="project" value="TreeGrafter"/>
</dbReference>
<keyword evidence="2" id="KW-0479">Metal-binding</keyword>
<dbReference type="EMBL" id="MU006786">
    <property type="protein sequence ID" value="KAF2639739.1"/>
    <property type="molecule type" value="Genomic_DNA"/>
</dbReference>
<evidence type="ECO:0000256" key="7">
    <source>
        <dbReference type="SAM" id="MobiDB-lite"/>
    </source>
</evidence>
<keyword evidence="4" id="KW-0238">DNA-binding</keyword>
<name>A0A6A6RW00_9PLEO</name>
<keyword evidence="5" id="KW-0804">Transcription</keyword>
<dbReference type="OrthoDB" id="2328572at2759"/>
<dbReference type="CDD" id="cd00067">
    <property type="entry name" value="GAL4"/>
    <property type="match status" value="1"/>
</dbReference>
<accession>A0A6A6RW00</accession>
<dbReference type="AlphaFoldDB" id="A0A6A6RW00"/>
<evidence type="ECO:0000313" key="9">
    <source>
        <dbReference type="EMBL" id="KAF2639739.1"/>
    </source>
</evidence>
<dbReference type="Gene3D" id="4.10.240.10">
    <property type="entry name" value="Zn(2)-C6 fungal-type DNA-binding domain"/>
    <property type="match status" value="1"/>
</dbReference>
<keyword evidence="6" id="KW-0539">Nucleus</keyword>
<gene>
    <name evidence="9" type="ORF">P280DRAFT_470361</name>
</gene>
<comment type="subcellular location">
    <subcellularLocation>
        <location evidence="1">Nucleus</location>
    </subcellularLocation>
</comment>
<dbReference type="InterPro" id="IPR051711">
    <property type="entry name" value="Stress_Response_Reg"/>
</dbReference>
<dbReference type="GO" id="GO:0045122">
    <property type="term" value="P:aflatoxin biosynthetic process"/>
    <property type="evidence" value="ECO:0007669"/>
    <property type="project" value="InterPro"/>
</dbReference>
<evidence type="ECO:0000256" key="6">
    <source>
        <dbReference type="ARBA" id="ARBA00023242"/>
    </source>
</evidence>
<dbReference type="Proteomes" id="UP000799753">
    <property type="component" value="Unassembled WGS sequence"/>
</dbReference>
<evidence type="ECO:0000313" key="10">
    <source>
        <dbReference type="Proteomes" id="UP000799753"/>
    </source>
</evidence>
<dbReference type="InterPro" id="IPR013700">
    <property type="entry name" value="AflR"/>
</dbReference>
<keyword evidence="10" id="KW-1185">Reference proteome</keyword>
<evidence type="ECO:0000256" key="3">
    <source>
        <dbReference type="ARBA" id="ARBA00023015"/>
    </source>
</evidence>
<evidence type="ECO:0000256" key="1">
    <source>
        <dbReference type="ARBA" id="ARBA00004123"/>
    </source>
</evidence>
<evidence type="ECO:0000256" key="4">
    <source>
        <dbReference type="ARBA" id="ARBA00023125"/>
    </source>
</evidence>
<dbReference type="GO" id="GO:0005634">
    <property type="term" value="C:nucleus"/>
    <property type="evidence" value="ECO:0007669"/>
    <property type="project" value="UniProtKB-SubCell"/>
</dbReference>
<dbReference type="InterPro" id="IPR001138">
    <property type="entry name" value="Zn2Cys6_DnaBD"/>
</dbReference>
<dbReference type="PROSITE" id="PS00463">
    <property type="entry name" value="ZN2_CY6_FUNGAL_1"/>
    <property type="match status" value="1"/>
</dbReference>
<dbReference type="Pfam" id="PF00172">
    <property type="entry name" value="Zn_clus"/>
    <property type="match status" value="1"/>
</dbReference>
<dbReference type="PROSITE" id="PS50048">
    <property type="entry name" value="ZN2_CY6_FUNGAL_2"/>
    <property type="match status" value="1"/>
</dbReference>
<evidence type="ECO:0000259" key="8">
    <source>
        <dbReference type="PROSITE" id="PS50048"/>
    </source>
</evidence>
<feature type="domain" description="Zn(2)-C6 fungal-type" evidence="8">
    <location>
        <begin position="8"/>
        <end position="37"/>
    </location>
</feature>
<dbReference type="GO" id="GO:0045944">
    <property type="term" value="P:positive regulation of transcription by RNA polymerase II"/>
    <property type="evidence" value="ECO:0007669"/>
    <property type="project" value="TreeGrafter"/>
</dbReference>
<organism evidence="9 10">
    <name type="scientific">Massarina eburnea CBS 473.64</name>
    <dbReference type="NCBI Taxonomy" id="1395130"/>
    <lineage>
        <taxon>Eukaryota</taxon>
        <taxon>Fungi</taxon>
        <taxon>Dikarya</taxon>
        <taxon>Ascomycota</taxon>
        <taxon>Pezizomycotina</taxon>
        <taxon>Dothideomycetes</taxon>
        <taxon>Pleosporomycetidae</taxon>
        <taxon>Pleosporales</taxon>
        <taxon>Massarineae</taxon>
        <taxon>Massarinaceae</taxon>
        <taxon>Massarina</taxon>
    </lineage>
</organism>
<dbReference type="SUPFAM" id="SSF57701">
    <property type="entry name" value="Zn2/Cys6 DNA-binding domain"/>
    <property type="match status" value="1"/>
</dbReference>
<feature type="compositionally biased region" description="Basic residues" evidence="7">
    <location>
        <begin position="47"/>
        <end position="58"/>
    </location>
</feature>
<dbReference type="InterPro" id="IPR036864">
    <property type="entry name" value="Zn2-C6_fun-type_DNA-bd_sf"/>
</dbReference>
<dbReference type="GO" id="GO:0008270">
    <property type="term" value="F:zinc ion binding"/>
    <property type="evidence" value="ECO:0007669"/>
    <property type="project" value="InterPro"/>
</dbReference>
<dbReference type="Pfam" id="PF08493">
    <property type="entry name" value="AflR"/>
    <property type="match status" value="1"/>
</dbReference>
<evidence type="ECO:0000256" key="2">
    <source>
        <dbReference type="ARBA" id="ARBA00022723"/>
    </source>
</evidence>
<dbReference type="SMART" id="SM00066">
    <property type="entry name" value="GAL4"/>
    <property type="match status" value="1"/>
</dbReference>
<reference evidence="9" key="1">
    <citation type="journal article" date="2020" name="Stud. Mycol.">
        <title>101 Dothideomycetes genomes: a test case for predicting lifestyles and emergence of pathogens.</title>
        <authorList>
            <person name="Haridas S."/>
            <person name="Albert R."/>
            <person name="Binder M."/>
            <person name="Bloem J."/>
            <person name="Labutti K."/>
            <person name="Salamov A."/>
            <person name="Andreopoulos B."/>
            <person name="Baker S."/>
            <person name="Barry K."/>
            <person name="Bills G."/>
            <person name="Bluhm B."/>
            <person name="Cannon C."/>
            <person name="Castanera R."/>
            <person name="Culley D."/>
            <person name="Daum C."/>
            <person name="Ezra D."/>
            <person name="Gonzalez J."/>
            <person name="Henrissat B."/>
            <person name="Kuo A."/>
            <person name="Liang C."/>
            <person name="Lipzen A."/>
            <person name="Lutzoni F."/>
            <person name="Magnuson J."/>
            <person name="Mondo S."/>
            <person name="Nolan M."/>
            <person name="Ohm R."/>
            <person name="Pangilinan J."/>
            <person name="Park H.-J."/>
            <person name="Ramirez L."/>
            <person name="Alfaro M."/>
            <person name="Sun H."/>
            <person name="Tritt A."/>
            <person name="Yoshinaga Y."/>
            <person name="Zwiers L.-H."/>
            <person name="Turgeon B."/>
            <person name="Goodwin S."/>
            <person name="Spatafora J."/>
            <person name="Crous P."/>
            <person name="Grigoriev I."/>
        </authorList>
    </citation>
    <scope>NUCLEOTIDE SEQUENCE</scope>
    <source>
        <strain evidence="9">CBS 473.64</strain>
    </source>
</reference>
<dbReference type="PANTHER" id="PTHR47540:SF4">
    <property type="entry name" value="TRANSCRIPTION FACTOR RGLT"/>
    <property type="match status" value="1"/>
</dbReference>
<protein>
    <recommendedName>
        <fullName evidence="8">Zn(2)-C6 fungal-type domain-containing protein</fullName>
    </recommendedName>
</protein>
<sequence length="442" mass="48758">MSTKFRSACDRCHDAKVRCSGDMPCQGCIVSKNLCFYSVSSVLGRPRGTKNKTSRRRAATSTASDGQTTSNADGGGATAKRPSSQRPMVRRRRTKETRSEPDLTSMATSRESEVPSLPNSGLHTPTDSLWFLSDDSRHTFGVPDPLTCSDFRFDCFTPTEATTPHVGHTPPSLHSQFDASMDLSMSDFATPVDETDATSFPWGGGMYLQESSKATMDASFSIPSPPTSDNASSKTAVARTCNCLQHHAELLSSPIIAEMNACSNSDDAALSLDKVLSLSKQGIETWRGLISCPICSSNNDQEAMLLALMSIRPVTRYLQRLAPRYTNRARSDSKVSTSYSVPRPRQVREPCRLMVGTLEIEDEERTLVYRMLFQKTVQRVRQTLHALQMMQYRRKKELLVGTCNRTAGVEDYHASSSLSHTQQITHALATALQDLESSFHSD</sequence>
<feature type="region of interest" description="Disordered" evidence="7">
    <location>
        <begin position="45"/>
        <end position="122"/>
    </location>
</feature>
<evidence type="ECO:0000256" key="5">
    <source>
        <dbReference type="ARBA" id="ARBA00023163"/>
    </source>
</evidence>
<proteinExistence type="predicted"/>